<dbReference type="PANTHER" id="PTHR34982:SF1">
    <property type="entry name" value="FLAGELLAR ASSEMBLY PROTEIN FLIH"/>
    <property type="match status" value="1"/>
</dbReference>
<gene>
    <name evidence="9" type="ORF">CLIT_11c01900</name>
</gene>
<name>A0A069RDR5_PEPLI</name>
<dbReference type="InterPro" id="IPR018035">
    <property type="entry name" value="Flagellar_FliH/T3SS_HrpE"/>
</dbReference>
<keyword evidence="10" id="KW-1185">Reference proteome</keyword>
<keyword evidence="7" id="KW-0175">Coiled coil</keyword>
<dbReference type="EMBL" id="JJMM01000011">
    <property type="protein sequence ID" value="KDR95161.1"/>
    <property type="molecule type" value="Genomic_DNA"/>
</dbReference>
<feature type="coiled-coil region" evidence="7">
    <location>
        <begin position="72"/>
        <end position="150"/>
    </location>
</feature>
<sequence>MYRVIKSDFVNLSKPKVISIQRGSSKIDAAANCDADIVQGNIEATAKPSESAVRDEVSEKFYELLREKESFLKIMQREKEIMQLEKERLEEEKRAADTKKAEANRIYEIEKQKGYGEGFQNGYDEGKKTYEALIDEAISLKKNIEQQKKSEIESLEVEIVGIVIESIEKIIDKKLSENDEMILNILKKGLERLSYAEDIVVRAKGEYAELFRSNKDKIMLYSNGIKDIKVRQDDSLGKGEVIVETSSGTVDSSVGTQIGIIKRKFMDLLESGG</sequence>
<keyword evidence="6" id="KW-1006">Bacterial flagellum protein export</keyword>
<protein>
    <recommendedName>
        <fullName evidence="8">Flagellar assembly protein FliH/Type III secretion system HrpE domain-containing protein</fullName>
    </recommendedName>
</protein>
<keyword evidence="4" id="KW-1005">Bacterial flagellum biogenesis</keyword>
<keyword evidence="3" id="KW-0813">Transport</keyword>
<proteinExistence type="inferred from homology"/>
<evidence type="ECO:0000256" key="2">
    <source>
        <dbReference type="ARBA" id="ARBA00006602"/>
    </source>
</evidence>
<reference evidence="9 10" key="1">
    <citation type="submission" date="2014-03" db="EMBL/GenBank/DDBJ databases">
        <title>Genome sequence of Clostridium litorale W6, DSM 5388.</title>
        <authorList>
            <person name="Poehlein A."/>
            <person name="Jagirdar A."/>
            <person name="Khonsari B."/>
            <person name="Chibani C.M."/>
            <person name="Gutierrez Gutierrez D.A."/>
            <person name="Davydova E."/>
            <person name="Alghaithi H.S."/>
            <person name="Nair K.P."/>
            <person name="Dhamotharan K."/>
            <person name="Chandran L."/>
            <person name="G W."/>
            <person name="Daniel R."/>
        </authorList>
    </citation>
    <scope>NUCLEOTIDE SEQUENCE [LARGE SCALE GENOMIC DNA]</scope>
    <source>
        <strain evidence="9 10">W6</strain>
    </source>
</reference>
<dbReference type="STRING" id="1121324.CLIT_11c01900"/>
<feature type="domain" description="Flagellar assembly protein FliH/Type III secretion system HrpE" evidence="8">
    <location>
        <begin position="138"/>
        <end position="258"/>
    </location>
</feature>
<dbReference type="PANTHER" id="PTHR34982">
    <property type="entry name" value="YOP PROTEINS TRANSLOCATION PROTEIN L"/>
    <property type="match status" value="1"/>
</dbReference>
<evidence type="ECO:0000313" key="10">
    <source>
        <dbReference type="Proteomes" id="UP000027946"/>
    </source>
</evidence>
<organism evidence="9 10">
    <name type="scientific">Peptoclostridium litorale DSM 5388</name>
    <dbReference type="NCBI Taxonomy" id="1121324"/>
    <lineage>
        <taxon>Bacteria</taxon>
        <taxon>Bacillati</taxon>
        <taxon>Bacillota</taxon>
        <taxon>Clostridia</taxon>
        <taxon>Peptostreptococcales</taxon>
        <taxon>Peptoclostridiaceae</taxon>
        <taxon>Peptoclostridium</taxon>
    </lineage>
</organism>
<dbReference type="InterPro" id="IPR051472">
    <property type="entry name" value="T3SS_Stator/FliH"/>
</dbReference>
<dbReference type="Proteomes" id="UP000027946">
    <property type="component" value="Unassembled WGS sequence"/>
</dbReference>
<dbReference type="GO" id="GO:0015031">
    <property type="term" value="P:protein transport"/>
    <property type="evidence" value="ECO:0007669"/>
    <property type="project" value="UniProtKB-KW"/>
</dbReference>
<evidence type="ECO:0000256" key="5">
    <source>
        <dbReference type="ARBA" id="ARBA00022927"/>
    </source>
</evidence>
<evidence type="ECO:0000259" key="8">
    <source>
        <dbReference type="Pfam" id="PF02108"/>
    </source>
</evidence>
<dbReference type="OrthoDB" id="1749206at2"/>
<evidence type="ECO:0000313" key="9">
    <source>
        <dbReference type="EMBL" id="KDR95161.1"/>
    </source>
</evidence>
<dbReference type="eggNOG" id="COG1317">
    <property type="taxonomic scope" value="Bacteria"/>
</dbReference>
<dbReference type="AlphaFoldDB" id="A0A069RDR5"/>
<evidence type="ECO:0000256" key="1">
    <source>
        <dbReference type="ARBA" id="ARBA00003041"/>
    </source>
</evidence>
<keyword evidence="5" id="KW-0653">Protein transport</keyword>
<comment type="function">
    <text evidence="1">Needed for flagellar regrowth and assembly.</text>
</comment>
<evidence type="ECO:0000256" key="3">
    <source>
        <dbReference type="ARBA" id="ARBA00022448"/>
    </source>
</evidence>
<dbReference type="Pfam" id="PF02108">
    <property type="entry name" value="FliH"/>
    <property type="match status" value="1"/>
</dbReference>
<accession>A0A069RDR5</accession>
<evidence type="ECO:0000256" key="6">
    <source>
        <dbReference type="ARBA" id="ARBA00023225"/>
    </source>
</evidence>
<comment type="similarity">
    <text evidence="2">Belongs to the FliH family.</text>
</comment>
<comment type="caution">
    <text evidence="9">The sequence shown here is derived from an EMBL/GenBank/DDBJ whole genome shotgun (WGS) entry which is preliminary data.</text>
</comment>
<dbReference type="GO" id="GO:0044781">
    <property type="term" value="P:bacterial-type flagellum organization"/>
    <property type="evidence" value="ECO:0007669"/>
    <property type="project" value="UniProtKB-KW"/>
</dbReference>
<evidence type="ECO:0000256" key="7">
    <source>
        <dbReference type="SAM" id="Coils"/>
    </source>
</evidence>
<dbReference type="GO" id="GO:0005829">
    <property type="term" value="C:cytosol"/>
    <property type="evidence" value="ECO:0007669"/>
    <property type="project" value="TreeGrafter"/>
</dbReference>
<evidence type="ECO:0000256" key="4">
    <source>
        <dbReference type="ARBA" id="ARBA00022795"/>
    </source>
</evidence>